<sequence length="152" mass="16972">MLRKGDVLGEVGPAGKVDAFGGEALTGEQLPYVLLLRPDEIQDPSLLKSRCRSMEDLIPLMKELPPDLAQEVHKRPNYVSLMIRLYKVHSRKYAIAQAEAKPQAADNLKNAKIALDAGIRAAHHLSHEDRKLLDDFFGRPGGLWRLEVKVVD</sequence>
<dbReference type="OrthoDB" id="3106026at2759"/>
<keyword evidence="2" id="KW-1185">Reference proteome</keyword>
<evidence type="ECO:0000313" key="2">
    <source>
        <dbReference type="Proteomes" id="UP000541558"/>
    </source>
</evidence>
<comment type="caution">
    <text evidence="1">The sequence shown here is derived from an EMBL/GenBank/DDBJ whole genome shotgun (WGS) entry which is preliminary data.</text>
</comment>
<reference evidence="1 2" key="1">
    <citation type="journal article" date="2020" name="ISME J.">
        <title>Uncovering the hidden diversity of litter-decomposition mechanisms in mushroom-forming fungi.</title>
        <authorList>
            <person name="Floudas D."/>
            <person name="Bentzer J."/>
            <person name="Ahren D."/>
            <person name="Johansson T."/>
            <person name="Persson P."/>
            <person name="Tunlid A."/>
        </authorList>
    </citation>
    <scope>NUCLEOTIDE SEQUENCE [LARGE SCALE GENOMIC DNA]</scope>
    <source>
        <strain evidence="1 2">CBS 175.51</strain>
    </source>
</reference>
<evidence type="ECO:0000313" key="1">
    <source>
        <dbReference type="EMBL" id="KAF5337415.1"/>
    </source>
</evidence>
<dbReference type="AlphaFoldDB" id="A0A8H5C957"/>
<dbReference type="Proteomes" id="UP000541558">
    <property type="component" value="Unassembled WGS sequence"/>
</dbReference>
<accession>A0A8H5C957</accession>
<dbReference type="EMBL" id="JAACJK010000057">
    <property type="protein sequence ID" value="KAF5337415.1"/>
    <property type="molecule type" value="Genomic_DNA"/>
</dbReference>
<proteinExistence type="predicted"/>
<protein>
    <submittedName>
        <fullName evidence="1">Uncharacterized protein</fullName>
    </submittedName>
</protein>
<gene>
    <name evidence="1" type="ORF">D9611_003082</name>
</gene>
<organism evidence="1 2">
    <name type="scientific">Ephemerocybe angulata</name>
    <dbReference type="NCBI Taxonomy" id="980116"/>
    <lineage>
        <taxon>Eukaryota</taxon>
        <taxon>Fungi</taxon>
        <taxon>Dikarya</taxon>
        <taxon>Basidiomycota</taxon>
        <taxon>Agaricomycotina</taxon>
        <taxon>Agaricomycetes</taxon>
        <taxon>Agaricomycetidae</taxon>
        <taxon>Agaricales</taxon>
        <taxon>Agaricineae</taxon>
        <taxon>Psathyrellaceae</taxon>
        <taxon>Ephemerocybe</taxon>
    </lineage>
</organism>
<name>A0A8H5C957_9AGAR</name>